<reference evidence="10 11" key="1">
    <citation type="journal article" date="2020" name="Nature">
        <title>Bacterial chemolithoautotrophy via manganese oxidation.</title>
        <authorList>
            <person name="Yu H."/>
            <person name="Leadbetter J.R."/>
        </authorList>
    </citation>
    <scope>NUCLEOTIDE SEQUENCE [LARGE SCALE GENOMIC DNA]</scope>
    <source>
        <strain evidence="10 11">Mn-1</strain>
    </source>
</reference>
<dbReference type="GO" id="GO:0003824">
    <property type="term" value="F:catalytic activity"/>
    <property type="evidence" value="ECO:0007669"/>
    <property type="project" value="InterPro"/>
</dbReference>
<evidence type="ECO:0000256" key="7">
    <source>
        <dbReference type="ARBA" id="ARBA00023014"/>
    </source>
</evidence>
<evidence type="ECO:0000259" key="8">
    <source>
        <dbReference type="PROSITE" id="PS51332"/>
    </source>
</evidence>
<dbReference type="InterPro" id="IPR006158">
    <property type="entry name" value="Cobalamin-bd"/>
</dbReference>
<protein>
    <submittedName>
        <fullName evidence="10">Radical SAM protein</fullName>
    </submittedName>
</protein>
<dbReference type="CDD" id="cd01335">
    <property type="entry name" value="Radical_SAM"/>
    <property type="match status" value="1"/>
</dbReference>
<dbReference type="EMBL" id="VTOW01000003">
    <property type="protein sequence ID" value="NKE72344.1"/>
    <property type="molecule type" value="Genomic_DNA"/>
</dbReference>
<dbReference type="PROSITE" id="PS51332">
    <property type="entry name" value="B12_BINDING"/>
    <property type="match status" value="1"/>
</dbReference>
<name>A0A7X6DS53_9BACT</name>
<keyword evidence="4" id="KW-0949">S-adenosyl-L-methionine</keyword>
<dbReference type="SUPFAM" id="SSF102114">
    <property type="entry name" value="Radical SAM enzymes"/>
    <property type="match status" value="1"/>
</dbReference>
<dbReference type="InterPro" id="IPR034466">
    <property type="entry name" value="Methyltransferase_Class_B"/>
</dbReference>
<dbReference type="Pfam" id="PF04055">
    <property type="entry name" value="Radical_SAM"/>
    <property type="match status" value="1"/>
</dbReference>
<dbReference type="SFLD" id="SFLDG01123">
    <property type="entry name" value="methyltransferase_(Class_B)"/>
    <property type="match status" value="1"/>
</dbReference>
<accession>A0A7X6DS53</accession>
<comment type="cofactor">
    <cofactor evidence="1">
        <name>[4Fe-4S] cluster</name>
        <dbReference type="ChEBI" id="CHEBI:49883"/>
    </cofactor>
</comment>
<evidence type="ECO:0000313" key="11">
    <source>
        <dbReference type="Proteomes" id="UP000534783"/>
    </source>
</evidence>
<dbReference type="PANTHER" id="PTHR43409">
    <property type="entry name" value="ANAEROBIC MAGNESIUM-PROTOPORPHYRIN IX MONOMETHYL ESTER CYCLASE-RELATED"/>
    <property type="match status" value="1"/>
</dbReference>
<dbReference type="GO" id="GO:0051539">
    <property type="term" value="F:4 iron, 4 sulfur cluster binding"/>
    <property type="evidence" value="ECO:0007669"/>
    <property type="project" value="UniProtKB-KW"/>
</dbReference>
<dbReference type="PANTHER" id="PTHR43409:SF7">
    <property type="entry name" value="BLL1977 PROTEIN"/>
    <property type="match status" value="1"/>
</dbReference>
<dbReference type="GO" id="GO:0046872">
    <property type="term" value="F:metal ion binding"/>
    <property type="evidence" value="ECO:0007669"/>
    <property type="project" value="UniProtKB-KW"/>
</dbReference>
<keyword evidence="3" id="KW-0808">Transferase</keyword>
<feature type="domain" description="B12-binding" evidence="8">
    <location>
        <begin position="1"/>
        <end position="143"/>
    </location>
</feature>
<sequence length="555" mass="63187">MRSSIPSNTLACLYTIAEAVKTSGRLGEGIDLSIDVYDEINQRIPVEKIIRQLSARNTSGVICFAGVQSNQFPRAVDLARPLRVAGLPVMIGGFHVSGCLSMLKRLPEDLTSAMDEGITLVAGEVEARFGELLEDALHGRLKPLYNFLDDLPSLEGQPMPILPAEVISRNVGRMTTFDAGRGCPFECSFCTIINVQGRKSRWRTADDVEGIIRENHKRGLNCYFITDDDFARNRNWEAILDRIILLRERDKIRISLLIQVDTACHRLPRFIEKAAKAGCRKVFIGLESVNRDTLKETGKKQNNVEEYRAMLQAWRKAKAVTYAGYIIGFPNDTYESVMQDVEVLKKELPLDLVEFFVLTPLPGSEDHQILVNEGAWLDPDMNKYDSEHPCANHPKMSHEEWMRAYQHAWKSFYTFEHIETIFRRRLADGQRNVGKMISQMIWFRGSIFVEGVHPLQAGFFRRKDRSERRPSFPREGRLVFAWRRVREIGSSLFGVAALYWKLYRIARKVERDPSVKTYRDLALTPPESKSHPLRVLPSISSGTAEPLAVKEASSK</sequence>
<dbReference type="AlphaFoldDB" id="A0A7X6DS53"/>
<proteinExistence type="predicted"/>
<evidence type="ECO:0000256" key="5">
    <source>
        <dbReference type="ARBA" id="ARBA00022723"/>
    </source>
</evidence>
<keyword evidence="7" id="KW-0411">Iron-sulfur</keyword>
<dbReference type="InterPro" id="IPR051198">
    <property type="entry name" value="BchE-like"/>
</dbReference>
<dbReference type="GO" id="GO:0031419">
    <property type="term" value="F:cobalamin binding"/>
    <property type="evidence" value="ECO:0007669"/>
    <property type="project" value="InterPro"/>
</dbReference>
<dbReference type="InterPro" id="IPR058240">
    <property type="entry name" value="rSAM_sf"/>
</dbReference>
<feature type="domain" description="Radical SAM core" evidence="9">
    <location>
        <begin position="169"/>
        <end position="388"/>
    </location>
</feature>
<keyword evidence="6" id="KW-0408">Iron</keyword>
<keyword evidence="5" id="KW-0479">Metal-binding</keyword>
<organism evidence="10 11">
    <name type="scientific">Candidatus Manganitrophus noduliformans</name>
    <dbReference type="NCBI Taxonomy" id="2606439"/>
    <lineage>
        <taxon>Bacteria</taxon>
        <taxon>Pseudomonadati</taxon>
        <taxon>Nitrospirota</taxon>
        <taxon>Nitrospiria</taxon>
        <taxon>Candidatus Troglogloeales</taxon>
        <taxon>Candidatus Manganitrophaceae</taxon>
        <taxon>Candidatus Manganitrophus</taxon>
    </lineage>
</organism>
<dbReference type="SMART" id="SM00729">
    <property type="entry name" value="Elp3"/>
    <property type="match status" value="1"/>
</dbReference>
<dbReference type="InterPro" id="IPR007197">
    <property type="entry name" value="rSAM"/>
</dbReference>
<dbReference type="SFLD" id="SFLDG01082">
    <property type="entry name" value="B12-binding_domain_containing"/>
    <property type="match status" value="1"/>
</dbReference>
<keyword evidence="11" id="KW-1185">Reference proteome</keyword>
<evidence type="ECO:0000256" key="1">
    <source>
        <dbReference type="ARBA" id="ARBA00001966"/>
    </source>
</evidence>
<evidence type="ECO:0000313" key="10">
    <source>
        <dbReference type="EMBL" id="NKE72344.1"/>
    </source>
</evidence>
<evidence type="ECO:0000259" key="9">
    <source>
        <dbReference type="PROSITE" id="PS51918"/>
    </source>
</evidence>
<dbReference type="Gene3D" id="3.80.30.20">
    <property type="entry name" value="tm_1862 like domain"/>
    <property type="match status" value="1"/>
</dbReference>
<dbReference type="PROSITE" id="PS51918">
    <property type="entry name" value="RADICAL_SAM"/>
    <property type="match status" value="1"/>
</dbReference>
<dbReference type="GO" id="GO:0005829">
    <property type="term" value="C:cytosol"/>
    <property type="evidence" value="ECO:0007669"/>
    <property type="project" value="TreeGrafter"/>
</dbReference>
<dbReference type="InterPro" id="IPR006638">
    <property type="entry name" value="Elp3/MiaA/NifB-like_rSAM"/>
</dbReference>
<evidence type="ECO:0000256" key="3">
    <source>
        <dbReference type="ARBA" id="ARBA00022679"/>
    </source>
</evidence>
<evidence type="ECO:0000256" key="2">
    <source>
        <dbReference type="ARBA" id="ARBA00022603"/>
    </source>
</evidence>
<keyword evidence="2" id="KW-0489">Methyltransferase</keyword>
<comment type="caution">
    <text evidence="10">The sequence shown here is derived from an EMBL/GenBank/DDBJ whole genome shotgun (WGS) entry which is preliminary data.</text>
</comment>
<dbReference type="SFLD" id="SFLDS00029">
    <property type="entry name" value="Radical_SAM"/>
    <property type="match status" value="1"/>
</dbReference>
<dbReference type="InterPro" id="IPR023404">
    <property type="entry name" value="rSAM_horseshoe"/>
</dbReference>
<evidence type="ECO:0000256" key="4">
    <source>
        <dbReference type="ARBA" id="ARBA00022691"/>
    </source>
</evidence>
<evidence type="ECO:0000256" key="6">
    <source>
        <dbReference type="ARBA" id="ARBA00023004"/>
    </source>
</evidence>
<gene>
    <name evidence="10" type="ORF">MNODULE_16460</name>
</gene>
<dbReference type="Proteomes" id="UP000534783">
    <property type="component" value="Unassembled WGS sequence"/>
</dbReference>